<evidence type="ECO:0000313" key="6">
    <source>
        <dbReference type="Proteomes" id="UP000077755"/>
    </source>
</evidence>
<evidence type="ECO:0000259" key="4">
    <source>
        <dbReference type="Pfam" id="PF23197"/>
    </source>
</evidence>
<sequence length="753" mass="83972">MENGESDLVYNLAGLAIDGANDNGSHGLFQVIRAVEAAEAAIRQQVEENNRLRSELLKKNHESEKYQVDDSTAQNPHAVDDWDGFAHRSRGINQSNYHLARLTNEYSNLNNSYPHDISGTLGPRKGELHSVTNPLVQDYGERHFESRKSSEARSTVPSGRSQQRNGGISQHSSTFTASFSPSRYQIEGEDDLRKLMAMADIGDPDSSVMQDLTVQSRENEVEISQLRKHLAEYSAKEAQLHDENSVLEKRIAYMRMAFDQQQQELADAASRAISYRQEMIEENIRLSYALQEAEQERSTYVSSLVPVISEYLPQPPVDDALSIVGNIKVIFKHLQEQINITETKLKQSQYQLTPCRSDTNLTSYTQSPSHSFQVGLVMSKNGLDLVAQPSGPSKVRNWDILDNEQRNLSGVAKTLETDDVGRYSPPSSRDPAPQGLHKQLMVRQSDSRPRDGEITPSKQVKFSETISSIEINDPDMEGHLLGIDPSPEWSSRSSPYTADNHVSSYSPYQSPVHDESFSSSSEDLDDGPLPAVEGLQISGEAFPGRELLAAGYSINGTTSCNFEWVRHLEDGSINYIEGAKQPNYLVTADDVDTYLAVEVLPLNARKRKGELVKVFANEHRKITCDPQMQNIIRRNLHDGQVSYRISQSLGYLDIWEPATLVIKKEGFSIKGSGSNSGLLMEKFLPAPTVIVPCGHPTEFSIIGSSGVEHFLRAENNPGDIDGARDTIVLTLRIFIVRATTKKKGKKRPLFFHK</sequence>
<evidence type="ECO:0000256" key="1">
    <source>
        <dbReference type="SAM" id="Coils"/>
    </source>
</evidence>
<feature type="coiled-coil region" evidence="1">
    <location>
        <begin position="35"/>
        <end position="62"/>
    </location>
</feature>
<dbReference type="Pfam" id="PF23080">
    <property type="entry name" value="DUF7046"/>
    <property type="match status" value="1"/>
</dbReference>
<gene>
    <name evidence="5" type="ORF">DCAR_0626547</name>
</gene>
<feature type="compositionally biased region" description="Polar residues" evidence="2">
    <location>
        <begin position="152"/>
        <end position="183"/>
    </location>
</feature>
<dbReference type="InterPro" id="IPR055474">
    <property type="entry name" value="DUF7046"/>
</dbReference>
<accession>A0AAF1B752</accession>
<feature type="domain" description="DUF7046" evidence="3">
    <location>
        <begin position="646"/>
        <end position="746"/>
    </location>
</feature>
<keyword evidence="6" id="KW-1185">Reference proteome</keyword>
<name>A0AAF1B752_DAUCS</name>
<feature type="region of interest" description="Disordered" evidence="2">
    <location>
        <begin position="143"/>
        <end position="183"/>
    </location>
</feature>
<evidence type="ECO:0000313" key="5">
    <source>
        <dbReference type="EMBL" id="WOH07118.1"/>
    </source>
</evidence>
<dbReference type="InterPro" id="IPR056284">
    <property type="entry name" value="AIR9-like_A9"/>
</dbReference>
<dbReference type="GO" id="GO:0005886">
    <property type="term" value="C:plasma membrane"/>
    <property type="evidence" value="ECO:0007669"/>
    <property type="project" value="TreeGrafter"/>
</dbReference>
<dbReference type="Proteomes" id="UP000077755">
    <property type="component" value="Chromosome 6"/>
</dbReference>
<dbReference type="PANTHER" id="PTHR31149">
    <property type="entry name" value="EXPRESSED PROTEIN"/>
    <property type="match status" value="1"/>
</dbReference>
<dbReference type="Pfam" id="PF23197">
    <property type="entry name" value="IG_AIR9"/>
    <property type="match status" value="1"/>
</dbReference>
<organism evidence="5 6">
    <name type="scientific">Daucus carota subsp. sativus</name>
    <name type="common">Carrot</name>
    <dbReference type="NCBI Taxonomy" id="79200"/>
    <lineage>
        <taxon>Eukaryota</taxon>
        <taxon>Viridiplantae</taxon>
        <taxon>Streptophyta</taxon>
        <taxon>Embryophyta</taxon>
        <taxon>Tracheophyta</taxon>
        <taxon>Spermatophyta</taxon>
        <taxon>Magnoliopsida</taxon>
        <taxon>eudicotyledons</taxon>
        <taxon>Gunneridae</taxon>
        <taxon>Pentapetalae</taxon>
        <taxon>asterids</taxon>
        <taxon>campanulids</taxon>
        <taxon>Apiales</taxon>
        <taxon>Apiaceae</taxon>
        <taxon>Apioideae</taxon>
        <taxon>Scandiceae</taxon>
        <taxon>Daucinae</taxon>
        <taxon>Daucus</taxon>
        <taxon>Daucus sect. Daucus</taxon>
    </lineage>
</organism>
<proteinExistence type="predicted"/>
<feature type="domain" description="AIR9-like A9" evidence="4">
    <location>
        <begin position="532"/>
        <end position="614"/>
    </location>
</feature>
<protein>
    <submittedName>
        <fullName evidence="5">Uncharacterized protein</fullName>
    </submittedName>
</protein>
<dbReference type="FunFam" id="2.60.40.2700:FF:000001">
    <property type="entry name" value="Transmembrane protein"/>
    <property type="match status" value="1"/>
</dbReference>
<feature type="compositionally biased region" description="Polar residues" evidence="2">
    <location>
        <begin position="456"/>
        <end position="470"/>
    </location>
</feature>
<evidence type="ECO:0000256" key="2">
    <source>
        <dbReference type="SAM" id="MobiDB-lite"/>
    </source>
</evidence>
<dbReference type="AlphaFoldDB" id="A0AAF1B752"/>
<feature type="compositionally biased region" description="Polar residues" evidence="2">
    <location>
        <begin position="488"/>
        <end position="509"/>
    </location>
</feature>
<feature type="coiled-coil region" evidence="1">
    <location>
        <begin position="223"/>
        <end position="296"/>
    </location>
</feature>
<reference evidence="5" key="2">
    <citation type="submission" date="2022-03" db="EMBL/GenBank/DDBJ databases">
        <title>Draft title - Genomic analysis of global carrot germplasm unveils the trajectory of domestication and the origin of high carotenoid orange carrot.</title>
        <authorList>
            <person name="Iorizzo M."/>
            <person name="Ellison S."/>
            <person name="Senalik D."/>
            <person name="Macko-Podgorni A."/>
            <person name="Grzebelus D."/>
            <person name="Bostan H."/>
            <person name="Rolling W."/>
            <person name="Curaba J."/>
            <person name="Simon P."/>
        </authorList>
    </citation>
    <scope>NUCLEOTIDE SEQUENCE</scope>
    <source>
        <tissue evidence="5">Leaf</tissue>
    </source>
</reference>
<dbReference type="PANTHER" id="PTHR31149:SF10">
    <property type="entry name" value="OS05G0100900 PROTEIN"/>
    <property type="match status" value="1"/>
</dbReference>
<dbReference type="EMBL" id="CP093348">
    <property type="protein sequence ID" value="WOH07118.1"/>
    <property type="molecule type" value="Genomic_DNA"/>
</dbReference>
<evidence type="ECO:0000259" key="3">
    <source>
        <dbReference type="Pfam" id="PF23080"/>
    </source>
</evidence>
<keyword evidence="1" id="KW-0175">Coiled coil</keyword>
<dbReference type="Gene3D" id="2.60.40.2700">
    <property type="match status" value="1"/>
</dbReference>
<feature type="region of interest" description="Disordered" evidence="2">
    <location>
        <begin position="409"/>
        <end position="527"/>
    </location>
</feature>
<reference evidence="5" key="1">
    <citation type="journal article" date="2016" name="Nat. Genet.">
        <title>A high-quality carrot genome assembly provides new insights into carotenoid accumulation and asterid genome evolution.</title>
        <authorList>
            <person name="Iorizzo M."/>
            <person name="Ellison S."/>
            <person name="Senalik D."/>
            <person name="Zeng P."/>
            <person name="Satapoomin P."/>
            <person name="Huang J."/>
            <person name="Bowman M."/>
            <person name="Iovene M."/>
            <person name="Sanseverino W."/>
            <person name="Cavagnaro P."/>
            <person name="Yildiz M."/>
            <person name="Macko-Podgorni A."/>
            <person name="Moranska E."/>
            <person name="Grzebelus E."/>
            <person name="Grzebelus D."/>
            <person name="Ashrafi H."/>
            <person name="Zheng Z."/>
            <person name="Cheng S."/>
            <person name="Spooner D."/>
            <person name="Van Deynze A."/>
            <person name="Simon P."/>
        </authorList>
    </citation>
    <scope>NUCLEOTIDE SEQUENCE</scope>
    <source>
        <tissue evidence="5">Leaf</tissue>
    </source>
</reference>